<name>A0A2P2P6B6_RHIMU</name>
<organism evidence="2">
    <name type="scientific">Rhizophora mucronata</name>
    <name type="common">Asiatic mangrove</name>
    <dbReference type="NCBI Taxonomy" id="61149"/>
    <lineage>
        <taxon>Eukaryota</taxon>
        <taxon>Viridiplantae</taxon>
        <taxon>Streptophyta</taxon>
        <taxon>Embryophyta</taxon>
        <taxon>Tracheophyta</taxon>
        <taxon>Spermatophyta</taxon>
        <taxon>Magnoliopsida</taxon>
        <taxon>eudicotyledons</taxon>
        <taxon>Gunneridae</taxon>
        <taxon>Pentapetalae</taxon>
        <taxon>rosids</taxon>
        <taxon>fabids</taxon>
        <taxon>Malpighiales</taxon>
        <taxon>Rhizophoraceae</taxon>
        <taxon>Rhizophora</taxon>
    </lineage>
</organism>
<feature type="region of interest" description="Disordered" evidence="1">
    <location>
        <begin position="1"/>
        <end position="47"/>
    </location>
</feature>
<evidence type="ECO:0000313" key="2">
    <source>
        <dbReference type="EMBL" id="MBX50219.1"/>
    </source>
</evidence>
<dbReference type="AlphaFoldDB" id="A0A2P2P6B6"/>
<feature type="compositionally biased region" description="Basic and acidic residues" evidence="1">
    <location>
        <begin position="1"/>
        <end position="12"/>
    </location>
</feature>
<protein>
    <submittedName>
        <fullName evidence="2">Uncharacterized protein</fullName>
    </submittedName>
</protein>
<accession>A0A2P2P6B6</accession>
<reference evidence="2" key="1">
    <citation type="submission" date="2018-02" db="EMBL/GenBank/DDBJ databases">
        <title>Rhizophora mucronata_Transcriptome.</title>
        <authorList>
            <person name="Meera S.P."/>
            <person name="Sreeshan A."/>
            <person name="Augustine A."/>
        </authorList>
    </citation>
    <scope>NUCLEOTIDE SEQUENCE</scope>
    <source>
        <tissue evidence="2">Leaf</tissue>
    </source>
</reference>
<feature type="compositionally biased region" description="Polar residues" evidence="1">
    <location>
        <begin position="13"/>
        <end position="22"/>
    </location>
</feature>
<evidence type="ECO:0000256" key="1">
    <source>
        <dbReference type="SAM" id="MobiDB-lite"/>
    </source>
</evidence>
<proteinExistence type="predicted"/>
<dbReference type="EMBL" id="GGEC01069735">
    <property type="protein sequence ID" value="MBX50219.1"/>
    <property type="molecule type" value="Transcribed_RNA"/>
</dbReference>
<sequence>MSKIRHPQEENKNSCMTPQRSVRYNKFHPKATKTRYPKRKTETRDFL</sequence>
<feature type="compositionally biased region" description="Basic residues" evidence="1">
    <location>
        <begin position="23"/>
        <end position="38"/>
    </location>
</feature>